<dbReference type="EMBL" id="AP025314">
    <property type="protein sequence ID" value="BDD07653.1"/>
    <property type="molecule type" value="Genomic_DNA"/>
</dbReference>
<dbReference type="RefSeq" id="WP_338392966.1">
    <property type="nucleotide sequence ID" value="NZ_AP025314.1"/>
</dbReference>
<sequence length="203" mass="23363">MGTFHHNTLLLCAFLSLVILAGLSGCTEKEKKDPYIYDLPDSVHNMLPPAKGELLFMDYKTVDFVRKGSKDHFVIRVMGPNFLESTVVFEIFGTTGNSLYRDSFRAFQLLGQTELNLPNPSIQEREEAIINRLKHFFDKDRFRSPAIPSGQTFVEDVSVDGIWQETAKRKDSVSFYYLIELDLRIKIVFYPETGKVEVYERCC</sequence>
<evidence type="ECO:0000313" key="2">
    <source>
        <dbReference type="Proteomes" id="UP001348817"/>
    </source>
</evidence>
<gene>
    <name evidence="1" type="ORF">FUAX_00850</name>
</gene>
<name>A0AAU9CI33_9BACT</name>
<proteinExistence type="predicted"/>
<dbReference type="Proteomes" id="UP001348817">
    <property type="component" value="Chromosome"/>
</dbReference>
<reference evidence="1 2" key="1">
    <citation type="submission" date="2021-12" db="EMBL/GenBank/DDBJ databases">
        <title>Genome sequencing of bacteria with rrn-lacking chromosome and rrn-plasmid.</title>
        <authorList>
            <person name="Anda M."/>
            <person name="Iwasaki W."/>
        </authorList>
    </citation>
    <scope>NUCLEOTIDE SEQUENCE [LARGE SCALE GENOMIC DNA]</scope>
    <source>
        <strain evidence="1 2">DSM 100852</strain>
    </source>
</reference>
<dbReference type="AlphaFoldDB" id="A0AAU9CI33"/>
<keyword evidence="2" id="KW-1185">Reference proteome</keyword>
<accession>A0AAU9CI33</accession>
<evidence type="ECO:0000313" key="1">
    <source>
        <dbReference type="EMBL" id="BDD07653.1"/>
    </source>
</evidence>
<organism evidence="1 2">
    <name type="scientific">Fulvitalea axinellae</name>
    <dbReference type="NCBI Taxonomy" id="1182444"/>
    <lineage>
        <taxon>Bacteria</taxon>
        <taxon>Pseudomonadati</taxon>
        <taxon>Bacteroidota</taxon>
        <taxon>Cytophagia</taxon>
        <taxon>Cytophagales</taxon>
        <taxon>Persicobacteraceae</taxon>
        <taxon>Fulvitalea</taxon>
    </lineage>
</organism>
<protein>
    <recommendedName>
        <fullName evidence="3">Lipoprotein</fullName>
    </recommendedName>
</protein>
<evidence type="ECO:0008006" key="3">
    <source>
        <dbReference type="Google" id="ProtNLM"/>
    </source>
</evidence>
<dbReference type="KEGG" id="fax:FUAX_00850"/>